<evidence type="ECO:0000256" key="9">
    <source>
        <dbReference type="SAM" id="MobiDB-lite"/>
    </source>
</evidence>
<feature type="compositionally biased region" description="Basic and acidic residues" evidence="9">
    <location>
        <begin position="136"/>
        <end position="154"/>
    </location>
</feature>
<comment type="similarity">
    <text evidence="1 8">Belongs to the WD repeat DDB2/WDR76 family.</text>
</comment>
<sequence>MDIEELRLKNIQRNQDLLRQLNLDSLHKNIGREARPEPKPKRAKRAPKKEPQRVMPTRRSRRLANSPESQEEDRIEEQRAEMERLRQQRLKDMRSMRLDGDFAMDDLVADLRLGSLIDEDKILGKKLAAELEKMKKEQGIKDEGDQGEDVQKEEHDDEDEEDKEGQKDEKKKKPSQSNVKEENDDAVKTNVKAEDTEDNEEEVTAEVPYLTTLKELGPKYTLLENTSEAVESSSASLKDMRLKLLKLALTKNADPRDFKLTYNRITSMFLHLATSDRLVAAGDTNGNLGLWAVDALHDSEPVVALFKPHGRTISRIAELPLNAHKLVTASYDGSCRMVDLAKFVSTEQFVTGSAEEPAGISDISVIDQNQIYATTLDGRFLRRDLRERKGSEYLRLHDKKIGGFAVNPNADYQIATASLDRSMRIWDLRNIKKKNTVSELEDGLKAPHLYGSFPSRLSISTVDWSQSNRLVCNGYDDKIQIFDYSGASNKLKVITSWSDTYQPDEKTKTDGIVPENLESFKSINHNCQTGRWVSILKARWQKRPADGYQKFAIANMKRSIDLFNEDGDRLVTLSDPDLMTAVPAVVAFHPTENWIVGGSSSGKVFLFE</sequence>
<evidence type="ECO:0000256" key="7">
    <source>
        <dbReference type="PROSITE-ProRule" id="PRU00221"/>
    </source>
</evidence>
<keyword evidence="4" id="KW-0677">Repeat</keyword>
<dbReference type="KEGG" id="asau:88172550"/>
<dbReference type="PROSITE" id="PS50294">
    <property type="entry name" value="WD_REPEATS_REGION"/>
    <property type="match status" value="1"/>
</dbReference>
<dbReference type="GO" id="GO:0005634">
    <property type="term" value="C:nucleus"/>
    <property type="evidence" value="ECO:0007669"/>
    <property type="project" value="TreeGrafter"/>
</dbReference>
<dbReference type="PANTHER" id="PTHR14773:SF0">
    <property type="entry name" value="WD REPEAT-CONTAINING PROTEIN 76"/>
    <property type="match status" value="1"/>
</dbReference>
<keyword evidence="3 7" id="KW-0853">WD repeat</keyword>
<dbReference type="InterPro" id="IPR001680">
    <property type="entry name" value="WD40_rpt"/>
</dbReference>
<dbReference type="Pfam" id="PF00400">
    <property type="entry name" value="WD40"/>
    <property type="match status" value="1"/>
</dbReference>
<dbReference type="RefSeq" id="XP_062876602.1">
    <property type="nucleotide sequence ID" value="XM_063020532.1"/>
</dbReference>
<evidence type="ECO:0000256" key="1">
    <source>
        <dbReference type="ARBA" id="ARBA00005434"/>
    </source>
</evidence>
<dbReference type="Proteomes" id="UP001338582">
    <property type="component" value="Chromosome 2"/>
</dbReference>
<dbReference type="GO" id="GO:0006974">
    <property type="term" value="P:DNA damage response"/>
    <property type="evidence" value="ECO:0007669"/>
    <property type="project" value="UniProtKB-KW"/>
</dbReference>
<evidence type="ECO:0000256" key="4">
    <source>
        <dbReference type="ARBA" id="ARBA00022737"/>
    </source>
</evidence>
<feature type="repeat" description="WD" evidence="7">
    <location>
        <begin position="394"/>
        <end position="436"/>
    </location>
</feature>
<evidence type="ECO:0000256" key="2">
    <source>
        <dbReference type="ARBA" id="ARBA00021132"/>
    </source>
</evidence>
<evidence type="ECO:0000256" key="6">
    <source>
        <dbReference type="ARBA" id="ARBA00023125"/>
    </source>
</evidence>
<reference evidence="10 11" key="1">
    <citation type="submission" date="2023-10" db="EMBL/GenBank/DDBJ databases">
        <title>Draft Genome Sequence of Candida saopaulonensis from a very Premature Infant with Sepsis.</title>
        <authorList>
            <person name="Ning Y."/>
            <person name="Dai R."/>
            <person name="Xiao M."/>
            <person name="Xu Y."/>
            <person name="Yan Q."/>
            <person name="Zhang L."/>
        </authorList>
    </citation>
    <scope>NUCLEOTIDE SEQUENCE [LARGE SCALE GENOMIC DNA]</scope>
    <source>
        <strain evidence="10 11">19XY460</strain>
    </source>
</reference>
<name>A0AAX4H7I6_9ASCO</name>
<dbReference type="GO" id="GO:0003677">
    <property type="term" value="F:DNA binding"/>
    <property type="evidence" value="ECO:0007669"/>
    <property type="project" value="UniProtKB-UniRule"/>
</dbReference>
<dbReference type="PROSITE" id="PS50082">
    <property type="entry name" value="WD_REPEATS_2"/>
    <property type="match status" value="1"/>
</dbReference>
<protein>
    <recommendedName>
        <fullName evidence="2 8">DNA damage-binding protein CMR1</fullName>
    </recommendedName>
</protein>
<comment type="function">
    <text evidence="8">DNA-binding protein that binds to both single- and double-stranded DNA. Binds preferentially to UV-damaged DNA. May be involved in DNA-metabolic processes.</text>
</comment>
<dbReference type="InterPro" id="IPR015943">
    <property type="entry name" value="WD40/YVTN_repeat-like_dom_sf"/>
</dbReference>
<dbReference type="GeneID" id="88172550"/>
<keyword evidence="5 8" id="KW-0227">DNA damage</keyword>
<dbReference type="Gene3D" id="2.130.10.10">
    <property type="entry name" value="YVTN repeat-like/Quinoprotein amine dehydrogenase"/>
    <property type="match status" value="1"/>
</dbReference>
<feature type="region of interest" description="Disordered" evidence="9">
    <location>
        <begin position="25"/>
        <end position="80"/>
    </location>
</feature>
<organism evidence="10 11">
    <name type="scientific">Australozyma saopauloensis</name>
    <dbReference type="NCBI Taxonomy" id="291208"/>
    <lineage>
        <taxon>Eukaryota</taxon>
        <taxon>Fungi</taxon>
        <taxon>Dikarya</taxon>
        <taxon>Ascomycota</taxon>
        <taxon>Saccharomycotina</taxon>
        <taxon>Pichiomycetes</taxon>
        <taxon>Metschnikowiaceae</taxon>
        <taxon>Australozyma</taxon>
    </lineage>
</organism>
<evidence type="ECO:0000256" key="5">
    <source>
        <dbReference type="ARBA" id="ARBA00022763"/>
    </source>
</evidence>
<dbReference type="PROSITE" id="PS00678">
    <property type="entry name" value="WD_REPEATS_1"/>
    <property type="match status" value="1"/>
</dbReference>
<keyword evidence="6 8" id="KW-0238">DNA-binding</keyword>
<evidence type="ECO:0000256" key="3">
    <source>
        <dbReference type="ARBA" id="ARBA00022574"/>
    </source>
</evidence>
<dbReference type="AlphaFoldDB" id="A0AAX4H7I6"/>
<dbReference type="InterPro" id="IPR050853">
    <property type="entry name" value="WD_repeat_DNA-damage-binding"/>
</dbReference>
<accession>A0AAX4H7I6</accession>
<evidence type="ECO:0000313" key="11">
    <source>
        <dbReference type="Proteomes" id="UP001338582"/>
    </source>
</evidence>
<proteinExistence type="inferred from homology"/>
<dbReference type="PANTHER" id="PTHR14773">
    <property type="entry name" value="WD REPEAT-CONTAINING PROTEIN 76"/>
    <property type="match status" value="1"/>
</dbReference>
<evidence type="ECO:0000313" key="10">
    <source>
        <dbReference type="EMBL" id="WPK24219.1"/>
    </source>
</evidence>
<dbReference type="EMBL" id="CP138895">
    <property type="protein sequence ID" value="WPK24219.1"/>
    <property type="molecule type" value="Genomic_DNA"/>
</dbReference>
<feature type="compositionally biased region" description="Basic and acidic residues" evidence="9">
    <location>
        <begin position="179"/>
        <end position="194"/>
    </location>
</feature>
<feature type="region of interest" description="Disordered" evidence="9">
    <location>
        <begin position="136"/>
        <end position="203"/>
    </location>
</feature>
<keyword evidence="11" id="KW-1185">Reference proteome</keyword>
<gene>
    <name evidence="10" type="ORF">PUMCH_001485</name>
</gene>
<dbReference type="GO" id="GO:2000001">
    <property type="term" value="P:regulation of DNA damage checkpoint"/>
    <property type="evidence" value="ECO:0007669"/>
    <property type="project" value="TreeGrafter"/>
</dbReference>
<dbReference type="InterPro" id="IPR036322">
    <property type="entry name" value="WD40_repeat_dom_sf"/>
</dbReference>
<feature type="compositionally biased region" description="Basic and acidic residues" evidence="9">
    <location>
        <begin position="25"/>
        <end position="40"/>
    </location>
</feature>
<dbReference type="SMART" id="SM00320">
    <property type="entry name" value="WD40"/>
    <property type="match status" value="5"/>
</dbReference>
<evidence type="ECO:0000256" key="8">
    <source>
        <dbReference type="RuleBase" id="RU365004"/>
    </source>
</evidence>
<dbReference type="SUPFAM" id="SSF50978">
    <property type="entry name" value="WD40 repeat-like"/>
    <property type="match status" value="1"/>
</dbReference>
<dbReference type="InterPro" id="IPR019775">
    <property type="entry name" value="WD40_repeat_CS"/>
</dbReference>